<dbReference type="RefSeq" id="WP_328851276.1">
    <property type="nucleotide sequence ID" value="NZ_CP108084.1"/>
</dbReference>
<dbReference type="Pfam" id="PF04471">
    <property type="entry name" value="Mrr_cat"/>
    <property type="match status" value="1"/>
</dbReference>
<dbReference type="GO" id="GO:0004519">
    <property type="term" value="F:endonuclease activity"/>
    <property type="evidence" value="ECO:0007669"/>
    <property type="project" value="UniProtKB-KW"/>
</dbReference>
<feature type="transmembrane region" description="Helical" evidence="1">
    <location>
        <begin position="39"/>
        <end position="58"/>
    </location>
</feature>
<accession>A0ABZ1S523</accession>
<dbReference type="PANTHER" id="PTHR30015">
    <property type="entry name" value="MRR RESTRICTION SYSTEM PROTEIN"/>
    <property type="match status" value="1"/>
</dbReference>
<evidence type="ECO:0000313" key="3">
    <source>
        <dbReference type="EMBL" id="WUP48974.1"/>
    </source>
</evidence>
<keyword evidence="1" id="KW-1133">Transmembrane helix</keyword>
<organism evidence="3 4">
    <name type="scientific">Micromonospora globbae</name>
    <dbReference type="NCBI Taxonomy" id="1894969"/>
    <lineage>
        <taxon>Bacteria</taxon>
        <taxon>Bacillati</taxon>
        <taxon>Actinomycetota</taxon>
        <taxon>Actinomycetes</taxon>
        <taxon>Micromonosporales</taxon>
        <taxon>Micromonosporaceae</taxon>
        <taxon>Micromonospora</taxon>
    </lineage>
</organism>
<dbReference type="InterPro" id="IPR011335">
    <property type="entry name" value="Restrct_endonuc-II-like"/>
</dbReference>
<dbReference type="EMBL" id="CP108084">
    <property type="protein sequence ID" value="WUP48974.1"/>
    <property type="molecule type" value="Genomic_DNA"/>
</dbReference>
<feature type="domain" description="Restriction endonuclease type IV Mrr" evidence="2">
    <location>
        <begin position="77"/>
        <end position="188"/>
    </location>
</feature>
<keyword evidence="3" id="KW-0540">Nuclease</keyword>
<dbReference type="InterPro" id="IPR007560">
    <property type="entry name" value="Restrct_endonuc_IV_Mrr"/>
</dbReference>
<name>A0ABZ1S523_9ACTN</name>
<dbReference type="Gene3D" id="3.40.1350.10">
    <property type="match status" value="1"/>
</dbReference>
<keyword evidence="3" id="KW-0378">Hydrolase</keyword>
<evidence type="ECO:0000256" key="1">
    <source>
        <dbReference type="SAM" id="Phobius"/>
    </source>
</evidence>
<dbReference type="SUPFAM" id="SSF52980">
    <property type="entry name" value="Restriction endonuclease-like"/>
    <property type="match status" value="1"/>
</dbReference>
<reference evidence="3" key="1">
    <citation type="submission" date="2022-10" db="EMBL/GenBank/DDBJ databases">
        <title>The complete genomes of actinobacterial strains from the NBC collection.</title>
        <authorList>
            <person name="Joergensen T.S."/>
            <person name="Alvarez Arevalo M."/>
            <person name="Sterndorff E.B."/>
            <person name="Faurdal D."/>
            <person name="Vuksanovic O."/>
            <person name="Mourched A.-S."/>
            <person name="Charusanti P."/>
            <person name="Shaw S."/>
            <person name="Blin K."/>
            <person name="Weber T."/>
        </authorList>
    </citation>
    <scope>NUCLEOTIDE SEQUENCE</scope>
    <source>
        <strain evidence="3">NBC_00256</strain>
    </source>
</reference>
<keyword evidence="1" id="KW-0812">Transmembrane</keyword>
<proteinExistence type="predicted"/>
<keyword evidence="3" id="KW-0255">Endonuclease</keyword>
<gene>
    <name evidence="3" type="ORF">OG994_25940</name>
</gene>
<dbReference type="InterPro" id="IPR011856">
    <property type="entry name" value="tRNA_endonuc-like_dom_sf"/>
</dbReference>
<keyword evidence="4" id="KW-1185">Reference proteome</keyword>
<dbReference type="InterPro" id="IPR052906">
    <property type="entry name" value="Type_IV_Methyl-Rstrct_Enzyme"/>
</dbReference>
<evidence type="ECO:0000259" key="2">
    <source>
        <dbReference type="Pfam" id="PF04471"/>
    </source>
</evidence>
<evidence type="ECO:0000313" key="4">
    <source>
        <dbReference type="Proteomes" id="UP001432190"/>
    </source>
</evidence>
<dbReference type="Proteomes" id="UP001432190">
    <property type="component" value="Chromosome"/>
</dbReference>
<dbReference type="PANTHER" id="PTHR30015:SF6">
    <property type="entry name" value="SLL1429 PROTEIN"/>
    <property type="match status" value="1"/>
</dbReference>
<sequence length="197" mass="21439">MARRKLRRGKRSNAATLTATGGGLLAVSAVVQVVREHPVIASLVALATLVSVSAWLYLRWAGARQLAEHERNVAVTDHMSGPEFEQFVARLMRASGYRNVTVCGGAGDMGADVIGQSPCSRRVVVQCKRYKGNLGSPHVQRFAGTARDIHRADVALLVTTGRPTVQAREVALRCRIMLVDRPALAQWVSTQVLHLEH</sequence>
<protein>
    <submittedName>
        <fullName evidence="3">Restriction endonuclease</fullName>
    </submittedName>
</protein>
<keyword evidence="1" id="KW-0472">Membrane</keyword>